<dbReference type="InterPro" id="IPR050090">
    <property type="entry name" value="Tyrosine_recombinase_XerCD"/>
</dbReference>
<evidence type="ECO:0000259" key="5">
    <source>
        <dbReference type="PROSITE" id="PS51898"/>
    </source>
</evidence>
<evidence type="ECO:0000256" key="2">
    <source>
        <dbReference type="ARBA" id="ARBA00023172"/>
    </source>
</evidence>
<evidence type="ECO:0000313" key="7">
    <source>
        <dbReference type="EMBL" id="MBO2440287.1"/>
    </source>
</evidence>
<dbReference type="InterPro" id="IPR011010">
    <property type="entry name" value="DNA_brk_join_enz"/>
</dbReference>
<evidence type="ECO:0000256" key="3">
    <source>
        <dbReference type="PROSITE-ProRule" id="PRU01248"/>
    </source>
</evidence>
<evidence type="ECO:0000256" key="1">
    <source>
        <dbReference type="ARBA" id="ARBA00023125"/>
    </source>
</evidence>
<keyword evidence="1 3" id="KW-0238">DNA-binding</keyword>
<proteinExistence type="predicted"/>
<feature type="domain" description="Tyr recombinase" evidence="5">
    <location>
        <begin position="248"/>
        <end position="479"/>
    </location>
</feature>
<name>A0ABS3R387_9ACTN</name>
<dbReference type="PANTHER" id="PTHR30349">
    <property type="entry name" value="PHAGE INTEGRASE-RELATED"/>
    <property type="match status" value="1"/>
</dbReference>
<dbReference type="RefSeq" id="WP_208268677.1">
    <property type="nucleotide sequence ID" value="NZ_BAAAGM010000126.1"/>
</dbReference>
<feature type="region of interest" description="Disordered" evidence="4">
    <location>
        <begin position="487"/>
        <end position="520"/>
    </location>
</feature>
<dbReference type="Pfam" id="PF00589">
    <property type="entry name" value="Phage_integrase"/>
    <property type="match status" value="1"/>
</dbReference>
<feature type="region of interest" description="Disordered" evidence="4">
    <location>
        <begin position="167"/>
        <end position="186"/>
    </location>
</feature>
<protein>
    <submittedName>
        <fullName evidence="7">Site-specific integrase</fullName>
    </submittedName>
</protein>
<dbReference type="CDD" id="cd01189">
    <property type="entry name" value="INT_ICEBs1_C_like"/>
    <property type="match status" value="1"/>
</dbReference>
<dbReference type="SUPFAM" id="SSF56349">
    <property type="entry name" value="DNA breaking-rejoining enzymes"/>
    <property type="match status" value="1"/>
</dbReference>
<dbReference type="PROSITE" id="PS51900">
    <property type="entry name" value="CB"/>
    <property type="match status" value="1"/>
</dbReference>
<evidence type="ECO:0000259" key="6">
    <source>
        <dbReference type="PROSITE" id="PS51900"/>
    </source>
</evidence>
<feature type="domain" description="Core-binding (CB)" evidence="6">
    <location>
        <begin position="85"/>
        <end position="206"/>
    </location>
</feature>
<dbReference type="PANTHER" id="PTHR30349:SF91">
    <property type="entry name" value="INTA PROTEIN"/>
    <property type="match status" value="1"/>
</dbReference>
<accession>A0ABS3R387</accession>
<evidence type="ECO:0000313" key="8">
    <source>
        <dbReference type="Proteomes" id="UP000666915"/>
    </source>
</evidence>
<keyword evidence="8" id="KW-1185">Reference proteome</keyword>
<dbReference type="EMBL" id="JAGEOK010000014">
    <property type="protein sequence ID" value="MBO2440287.1"/>
    <property type="molecule type" value="Genomic_DNA"/>
</dbReference>
<dbReference type="InterPro" id="IPR002104">
    <property type="entry name" value="Integrase_catalytic"/>
</dbReference>
<dbReference type="Proteomes" id="UP000666915">
    <property type="component" value="Unassembled WGS sequence"/>
</dbReference>
<keyword evidence="2" id="KW-0233">DNA recombination</keyword>
<dbReference type="Gene3D" id="1.10.443.10">
    <property type="entry name" value="Intergrase catalytic core"/>
    <property type="match status" value="1"/>
</dbReference>
<dbReference type="PROSITE" id="PS51898">
    <property type="entry name" value="TYR_RECOMBINASE"/>
    <property type="match status" value="1"/>
</dbReference>
<gene>
    <name evidence="7" type="ORF">J4557_22415</name>
</gene>
<sequence length="520" mass="58114">MKGAVFKRCRCTNPKTGKRYDTNCPEIKKKGHGTWWFRYEAPASVDGKRRRPRVGPFKRKEDAEEELIKELAKIGLDGQASDRQMTVAQWLDRWLAGKVDLKSSTLASYREAVELYHKPALGHLRLVDLRAHHASELYAEMMKINRPEFAGEKCSEMMRRLIDARADSSKRTGPAGERLKKHTRPVSPARIKRVHAVLSSAMGSAAKKKYLPHNPVEHVELPRVPRRKPLVWTAARIARWEQTRKAPAAVMVWTPEQTGAFLDYIYESERLYAMFHLVALRGLRRAEVAGLPWSDVDLDAGILAVRETRPDDDLEVDDTKSEAGDRTITLDSTTVDILRSWRTHQRSERLAAGPAWVDSALVFTRPDGSPLRPEWISQRLDLLLKQYEAIRRRYAEDGWDLSRIARQHRVSEAKARAAIEGGPLPPIRLHDLRHGAATLSLTAGVDMKVVSETLGHARSAFTADVYASVVPQVFKAAAEASAAVVPRRFGPPSAPQSKTSGPLDARHIERTAGSGGGSGI</sequence>
<dbReference type="InterPro" id="IPR010998">
    <property type="entry name" value="Integrase_recombinase_N"/>
</dbReference>
<comment type="caution">
    <text evidence="7">The sequence shown here is derived from an EMBL/GenBank/DDBJ whole genome shotgun (WGS) entry which is preliminary data.</text>
</comment>
<evidence type="ECO:0000256" key="4">
    <source>
        <dbReference type="SAM" id="MobiDB-lite"/>
    </source>
</evidence>
<organism evidence="7 8">
    <name type="scientific">Actinomadura nitritigenes</name>
    <dbReference type="NCBI Taxonomy" id="134602"/>
    <lineage>
        <taxon>Bacteria</taxon>
        <taxon>Bacillati</taxon>
        <taxon>Actinomycetota</taxon>
        <taxon>Actinomycetes</taxon>
        <taxon>Streptosporangiales</taxon>
        <taxon>Thermomonosporaceae</taxon>
        <taxon>Actinomadura</taxon>
    </lineage>
</organism>
<reference evidence="7 8" key="1">
    <citation type="submission" date="2021-03" db="EMBL/GenBank/DDBJ databases">
        <authorList>
            <person name="Kanchanasin P."/>
            <person name="Saeng-In P."/>
            <person name="Phongsopitanun W."/>
            <person name="Yuki M."/>
            <person name="Kudo T."/>
            <person name="Ohkuma M."/>
            <person name="Tanasupawat S."/>
        </authorList>
    </citation>
    <scope>NUCLEOTIDE SEQUENCE [LARGE SCALE GENOMIC DNA]</scope>
    <source>
        <strain evidence="7 8">L46</strain>
    </source>
</reference>
<dbReference type="InterPro" id="IPR044068">
    <property type="entry name" value="CB"/>
</dbReference>
<dbReference type="Gene3D" id="1.10.150.130">
    <property type="match status" value="1"/>
</dbReference>
<dbReference type="InterPro" id="IPR013762">
    <property type="entry name" value="Integrase-like_cat_sf"/>
</dbReference>